<name>A0ABQ2LCM2_9PROT</name>
<accession>A0ABQ2LCM2</accession>
<dbReference type="Pfam" id="PF04024">
    <property type="entry name" value="PspC"/>
    <property type="match status" value="1"/>
</dbReference>
<organism evidence="8 9">
    <name type="scientific">Iodidimonas muriae</name>
    <dbReference type="NCBI Taxonomy" id="261467"/>
    <lineage>
        <taxon>Bacteria</taxon>
        <taxon>Pseudomonadati</taxon>
        <taxon>Pseudomonadota</taxon>
        <taxon>Alphaproteobacteria</taxon>
        <taxon>Iodidimonadales</taxon>
        <taxon>Iodidimonadaceae</taxon>
        <taxon>Iodidimonas</taxon>
    </lineage>
</organism>
<gene>
    <name evidence="8" type="ORF">GCM10007972_14240</name>
</gene>
<keyword evidence="5 6" id="KW-0472">Membrane</keyword>
<proteinExistence type="predicted"/>
<dbReference type="InterPro" id="IPR007168">
    <property type="entry name" value="Phageshock_PspC_N"/>
</dbReference>
<keyword evidence="9" id="KW-1185">Reference proteome</keyword>
<evidence type="ECO:0000256" key="3">
    <source>
        <dbReference type="ARBA" id="ARBA00022692"/>
    </source>
</evidence>
<dbReference type="Proteomes" id="UP000602381">
    <property type="component" value="Unassembled WGS sequence"/>
</dbReference>
<reference evidence="9" key="1">
    <citation type="journal article" date="2019" name="Int. J. Syst. Evol. Microbiol.">
        <title>The Global Catalogue of Microorganisms (GCM) 10K type strain sequencing project: providing services to taxonomists for standard genome sequencing and annotation.</title>
        <authorList>
            <consortium name="The Broad Institute Genomics Platform"/>
            <consortium name="The Broad Institute Genome Sequencing Center for Infectious Disease"/>
            <person name="Wu L."/>
            <person name="Ma J."/>
        </authorList>
    </citation>
    <scope>NUCLEOTIDE SEQUENCE [LARGE SCALE GENOMIC DNA]</scope>
    <source>
        <strain evidence="9">JCM 17843</strain>
    </source>
</reference>
<feature type="domain" description="Phage shock protein PspC N-terminal" evidence="7">
    <location>
        <begin position="8"/>
        <end position="65"/>
    </location>
</feature>
<dbReference type="PANTHER" id="PTHR33885:SF3">
    <property type="entry name" value="PHAGE SHOCK PROTEIN C"/>
    <property type="match status" value="1"/>
</dbReference>
<evidence type="ECO:0000256" key="4">
    <source>
        <dbReference type="ARBA" id="ARBA00022989"/>
    </source>
</evidence>
<keyword evidence="3 6" id="KW-0812">Transmembrane</keyword>
<protein>
    <submittedName>
        <fullName evidence="8">Phage shock protein C</fullName>
    </submittedName>
</protein>
<dbReference type="NCBIfam" id="TIGR02978">
    <property type="entry name" value="phageshock_pspC"/>
    <property type="match status" value="1"/>
</dbReference>
<evidence type="ECO:0000313" key="8">
    <source>
        <dbReference type="EMBL" id="GGO10932.1"/>
    </source>
</evidence>
<sequence length="128" mass="14970">MKRFSPNKLYKDPANGKIMGVCAGLADYTGIKANIIRVALVIGCMIGWFLPLVPIYFILGFVLDEKPKDLYENEEEETFWRTARNRPDVSAVDLKRRFRSIDRRIQSMESYMTSKRFKLDRDLRSLED</sequence>
<evidence type="ECO:0000313" key="9">
    <source>
        <dbReference type="Proteomes" id="UP000602381"/>
    </source>
</evidence>
<keyword evidence="4 6" id="KW-1133">Transmembrane helix</keyword>
<keyword evidence="2" id="KW-1003">Cell membrane</keyword>
<evidence type="ECO:0000256" key="5">
    <source>
        <dbReference type="ARBA" id="ARBA00023136"/>
    </source>
</evidence>
<dbReference type="PANTHER" id="PTHR33885">
    <property type="entry name" value="PHAGE SHOCK PROTEIN C"/>
    <property type="match status" value="1"/>
</dbReference>
<feature type="transmembrane region" description="Helical" evidence="6">
    <location>
        <begin position="38"/>
        <end position="63"/>
    </location>
</feature>
<dbReference type="InterPro" id="IPR052027">
    <property type="entry name" value="PspC"/>
</dbReference>
<dbReference type="InterPro" id="IPR014320">
    <property type="entry name" value="Phageshock_PspC"/>
</dbReference>
<evidence type="ECO:0000256" key="2">
    <source>
        <dbReference type="ARBA" id="ARBA00022475"/>
    </source>
</evidence>
<evidence type="ECO:0000256" key="1">
    <source>
        <dbReference type="ARBA" id="ARBA00004162"/>
    </source>
</evidence>
<comment type="subcellular location">
    <subcellularLocation>
        <location evidence="1">Cell membrane</location>
        <topology evidence="1">Single-pass membrane protein</topology>
    </subcellularLocation>
</comment>
<dbReference type="RefSeq" id="WP_188873700.1">
    <property type="nucleotide sequence ID" value="NZ_BMOV01000004.1"/>
</dbReference>
<comment type="caution">
    <text evidence="8">The sequence shown here is derived from an EMBL/GenBank/DDBJ whole genome shotgun (WGS) entry which is preliminary data.</text>
</comment>
<evidence type="ECO:0000259" key="7">
    <source>
        <dbReference type="Pfam" id="PF04024"/>
    </source>
</evidence>
<evidence type="ECO:0000256" key="6">
    <source>
        <dbReference type="SAM" id="Phobius"/>
    </source>
</evidence>
<dbReference type="EMBL" id="BMOV01000004">
    <property type="protein sequence ID" value="GGO10932.1"/>
    <property type="molecule type" value="Genomic_DNA"/>
</dbReference>